<dbReference type="PROSITE" id="PS00903">
    <property type="entry name" value="CYT_DCMP_DEAMINASES_1"/>
    <property type="match status" value="1"/>
</dbReference>
<feature type="domain" description="CMP/dCMP-type deaminase" evidence="5">
    <location>
        <begin position="241"/>
        <end position="430"/>
    </location>
</feature>
<reference evidence="6" key="1">
    <citation type="submission" date="2022-10" db="EMBL/GenBank/DDBJ databases">
        <authorList>
            <person name="Yue Y."/>
        </authorList>
    </citation>
    <scope>NUCLEOTIDE SEQUENCE</scope>
    <source>
        <strain evidence="6">Z654</strain>
    </source>
</reference>
<keyword evidence="2" id="KW-0479">Metal-binding</keyword>
<dbReference type="PANTHER" id="PTHR11086:SF18">
    <property type="entry name" value="DEOXYCYTIDYLATE DEAMINASE"/>
    <property type="match status" value="1"/>
</dbReference>
<dbReference type="RefSeq" id="WP_263951987.1">
    <property type="nucleotide sequence ID" value="NZ_JAOYFC010000001.1"/>
</dbReference>
<dbReference type="InterPro" id="IPR016192">
    <property type="entry name" value="APOBEC/CMP_deaminase_Zn-bd"/>
</dbReference>
<comment type="caution">
    <text evidence="6">The sequence shown here is derived from an EMBL/GenBank/DDBJ whole genome shotgun (WGS) entry which is preliminary data.</text>
</comment>
<dbReference type="AlphaFoldDB" id="A0AAE3IW41"/>
<proteinExistence type="inferred from homology"/>
<evidence type="ECO:0000256" key="4">
    <source>
        <dbReference type="ARBA" id="ARBA00022833"/>
    </source>
</evidence>
<dbReference type="InterPro" id="IPR002125">
    <property type="entry name" value="CMP_dCMP_dom"/>
</dbReference>
<dbReference type="EMBL" id="JAOYFC010000001">
    <property type="protein sequence ID" value="MCV6823158.1"/>
    <property type="molecule type" value="Genomic_DNA"/>
</dbReference>
<dbReference type="GO" id="GO:0005737">
    <property type="term" value="C:cytoplasm"/>
    <property type="evidence" value="ECO:0007669"/>
    <property type="project" value="TreeGrafter"/>
</dbReference>
<sequence length="507" mass="56208">MSNRVELVFGLVGPIGCPIHQAGDILASTLKKMDYIPVTVSLSSEMDRLLKAKGSEVDGRFDSALEEKILKGNKVRETFNNNGVLAAEAIRQIVEYRKGFAKNRGETNAAKINERALIPLDEHAFIIDQLKRPEEVELLIKAFGKRFVQVSVVTSLEQRRQSLVARLRSEQHSWDNERCEAHAGTLIATDQNERSDERGQRISKIFHLGDVFFDGTSEDSLERSSQRFIKAFFGRNNVAPTRDEFGSYMAKAASLRSVDLSRQVGAAIVTSEGDLISVGCNEVPKYGGGNYWDEDADKKRDIDLGGEANKNEINRIISDFLGVLEKQGIIAKGQTVNSILQNDGHRKAIKGSLIAGVTEYGRMVHAEMNALSDAARLGRSLKGASIFVTTYPCHNCAKHLIAAGIERIVFIEPYPKSKTESLFQNIVGHDATESAKVSIEHFFGISPRRYRDIFEKGSRQTKEGEVIDWYKGEQAPRLGNIEVGAPARVIYAVLENLYAVDTISTTD</sequence>
<evidence type="ECO:0000256" key="1">
    <source>
        <dbReference type="ARBA" id="ARBA00006576"/>
    </source>
</evidence>
<keyword evidence="4" id="KW-0862">Zinc</keyword>
<keyword evidence="7" id="KW-1185">Reference proteome</keyword>
<dbReference type="Gene3D" id="3.40.50.300">
    <property type="entry name" value="P-loop containing nucleotide triphosphate hydrolases"/>
    <property type="match status" value="1"/>
</dbReference>
<evidence type="ECO:0000313" key="6">
    <source>
        <dbReference type="EMBL" id="MCV6823158.1"/>
    </source>
</evidence>
<keyword evidence="3" id="KW-0378">Hydrolase</keyword>
<protein>
    <submittedName>
        <fullName evidence="6">Anti-phage dCTP deaminase</fullName>
    </submittedName>
</protein>
<comment type="similarity">
    <text evidence="1">Belongs to the cytidine and deoxycytidylate deaminase family.</text>
</comment>
<dbReference type="InterPro" id="IPR027417">
    <property type="entry name" value="P-loop_NTPase"/>
</dbReference>
<evidence type="ECO:0000256" key="3">
    <source>
        <dbReference type="ARBA" id="ARBA00022801"/>
    </source>
</evidence>
<dbReference type="SUPFAM" id="SSF53927">
    <property type="entry name" value="Cytidine deaminase-like"/>
    <property type="match status" value="1"/>
</dbReference>
<dbReference type="Proteomes" id="UP001208041">
    <property type="component" value="Unassembled WGS sequence"/>
</dbReference>
<dbReference type="Pfam" id="PF00383">
    <property type="entry name" value="dCMP_cyt_deam_1"/>
    <property type="match status" value="1"/>
</dbReference>
<dbReference type="PANTHER" id="PTHR11086">
    <property type="entry name" value="DEOXYCYTIDYLATE DEAMINASE-RELATED"/>
    <property type="match status" value="1"/>
</dbReference>
<dbReference type="PROSITE" id="PS51747">
    <property type="entry name" value="CYT_DCMP_DEAMINASES_2"/>
    <property type="match status" value="1"/>
</dbReference>
<name>A0AAE3IW41_9RHOB</name>
<evidence type="ECO:0000256" key="2">
    <source>
        <dbReference type="ARBA" id="ARBA00022723"/>
    </source>
</evidence>
<dbReference type="Gene3D" id="3.40.140.10">
    <property type="entry name" value="Cytidine Deaminase, domain 2"/>
    <property type="match status" value="1"/>
</dbReference>
<dbReference type="InterPro" id="IPR015517">
    <property type="entry name" value="dCMP_deaminase-rel"/>
</dbReference>
<dbReference type="InterPro" id="IPR016193">
    <property type="entry name" value="Cytidine_deaminase-like"/>
</dbReference>
<gene>
    <name evidence="6" type="ORF">OH136_01210</name>
</gene>
<evidence type="ECO:0000259" key="5">
    <source>
        <dbReference type="PROSITE" id="PS51747"/>
    </source>
</evidence>
<dbReference type="GO" id="GO:0008270">
    <property type="term" value="F:zinc ion binding"/>
    <property type="evidence" value="ECO:0007669"/>
    <property type="project" value="InterPro"/>
</dbReference>
<accession>A0AAE3IW41</accession>
<dbReference type="GO" id="GO:0004132">
    <property type="term" value="F:dCMP deaminase activity"/>
    <property type="evidence" value="ECO:0007669"/>
    <property type="project" value="TreeGrafter"/>
</dbReference>
<evidence type="ECO:0000313" key="7">
    <source>
        <dbReference type="Proteomes" id="UP001208041"/>
    </source>
</evidence>
<dbReference type="NCBIfam" id="NF041025">
    <property type="entry name" value="antiphage_deaminase"/>
    <property type="match status" value="1"/>
</dbReference>
<organism evidence="6 7">
    <name type="scientific">Halocynthiibacter halioticoli</name>
    <dbReference type="NCBI Taxonomy" id="2986804"/>
    <lineage>
        <taxon>Bacteria</taxon>
        <taxon>Pseudomonadati</taxon>
        <taxon>Pseudomonadota</taxon>
        <taxon>Alphaproteobacteria</taxon>
        <taxon>Rhodobacterales</taxon>
        <taxon>Paracoccaceae</taxon>
        <taxon>Halocynthiibacter</taxon>
    </lineage>
</organism>